<comment type="caution">
    <text evidence="1">The sequence shown here is derived from an EMBL/GenBank/DDBJ whole genome shotgun (WGS) entry which is preliminary data.</text>
</comment>
<protein>
    <submittedName>
        <fullName evidence="1">Uncharacterized protein</fullName>
    </submittedName>
</protein>
<feature type="non-terminal residue" evidence="1">
    <location>
        <position position="1"/>
    </location>
</feature>
<dbReference type="OrthoDB" id="129179at2759"/>
<dbReference type="Proteomes" id="UP000198211">
    <property type="component" value="Unassembled WGS sequence"/>
</dbReference>
<reference evidence="2" key="1">
    <citation type="submission" date="2017-03" db="EMBL/GenBank/DDBJ databases">
        <title>Phytopthora megakarya and P. palmivora, two closely related causual agents of cacao black pod achieved similar genome size and gene model numbers by different mechanisms.</title>
        <authorList>
            <person name="Ali S."/>
            <person name="Shao J."/>
            <person name="Larry D.J."/>
            <person name="Kronmiller B."/>
            <person name="Shen D."/>
            <person name="Strem M.D."/>
            <person name="Melnick R.L."/>
            <person name="Guiltinan M.J."/>
            <person name="Tyler B.M."/>
            <person name="Meinhardt L.W."/>
            <person name="Bailey B.A."/>
        </authorList>
    </citation>
    <scope>NUCLEOTIDE SEQUENCE [LARGE SCALE GENOMIC DNA]</scope>
    <source>
        <strain evidence="2">zdho120</strain>
    </source>
</reference>
<name>A0A225V2R2_9STRA</name>
<proteinExistence type="predicted"/>
<evidence type="ECO:0000313" key="2">
    <source>
        <dbReference type="Proteomes" id="UP000198211"/>
    </source>
</evidence>
<sequence length="73" mass="8403">KQKLKVMRKVRAKYHRVSYHELMIKLQTAYNRGNMCGVIMTTVKFTALCSRVSDVLGPVIVITQFPAEFESQI</sequence>
<accession>A0A225V2R2</accession>
<evidence type="ECO:0000313" key="1">
    <source>
        <dbReference type="EMBL" id="OWY99026.1"/>
    </source>
</evidence>
<keyword evidence="2" id="KW-1185">Reference proteome</keyword>
<dbReference type="AlphaFoldDB" id="A0A225V2R2"/>
<dbReference type="EMBL" id="NBNE01008854">
    <property type="protein sequence ID" value="OWY99026.1"/>
    <property type="molecule type" value="Genomic_DNA"/>
</dbReference>
<gene>
    <name evidence="1" type="ORF">PHMEG_00030048</name>
</gene>
<organism evidence="1 2">
    <name type="scientific">Phytophthora megakarya</name>
    <dbReference type="NCBI Taxonomy" id="4795"/>
    <lineage>
        <taxon>Eukaryota</taxon>
        <taxon>Sar</taxon>
        <taxon>Stramenopiles</taxon>
        <taxon>Oomycota</taxon>
        <taxon>Peronosporomycetes</taxon>
        <taxon>Peronosporales</taxon>
        <taxon>Peronosporaceae</taxon>
        <taxon>Phytophthora</taxon>
    </lineage>
</organism>